<keyword evidence="1" id="KW-0732">Signal</keyword>
<evidence type="ECO:0000313" key="4">
    <source>
        <dbReference type="Proteomes" id="UP000749559"/>
    </source>
</evidence>
<evidence type="ECO:0000256" key="1">
    <source>
        <dbReference type="SAM" id="SignalP"/>
    </source>
</evidence>
<dbReference type="Proteomes" id="UP000749559">
    <property type="component" value="Unassembled WGS sequence"/>
</dbReference>
<feature type="chain" id="PRO_5035841270" description="Chitin-binding type-2 domain-containing protein" evidence="1">
    <location>
        <begin position="16"/>
        <end position="449"/>
    </location>
</feature>
<dbReference type="Gene3D" id="2.60.120.200">
    <property type="match status" value="1"/>
</dbReference>
<evidence type="ECO:0000313" key="3">
    <source>
        <dbReference type="EMBL" id="CAH1784333.1"/>
    </source>
</evidence>
<gene>
    <name evidence="3" type="ORF">OFUS_LOCUS10550</name>
</gene>
<name>A0A8S4NU94_OWEFU</name>
<reference evidence="3" key="1">
    <citation type="submission" date="2022-03" db="EMBL/GenBank/DDBJ databases">
        <authorList>
            <person name="Martin C."/>
        </authorList>
    </citation>
    <scope>NUCLEOTIDE SEQUENCE</scope>
</reference>
<feature type="domain" description="Chitin-binding type-2" evidence="2">
    <location>
        <begin position="43"/>
        <end position="107"/>
    </location>
</feature>
<proteinExistence type="predicted"/>
<dbReference type="InterPro" id="IPR002557">
    <property type="entry name" value="Chitin-bd_dom"/>
</dbReference>
<keyword evidence="4" id="KW-1185">Reference proteome</keyword>
<dbReference type="InterPro" id="IPR013320">
    <property type="entry name" value="ConA-like_dom_sf"/>
</dbReference>
<dbReference type="SUPFAM" id="SSF49899">
    <property type="entry name" value="Concanavalin A-like lectins/glucanases"/>
    <property type="match status" value="1"/>
</dbReference>
<dbReference type="GO" id="GO:0005576">
    <property type="term" value="C:extracellular region"/>
    <property type="evidence" value="ECO:0007669"/>
    <property type="project" value="InterPro"/>
</dbReference>
<dbReference type="SMART" id="SM00494">
    <property type="entry name" value="ChtBD2"/>
    <property type="match status" value="1"/>
</dbReference>
<dbReference type="Pfam" id="PF13385">
    <property type="entry name" value="Laminin_G_3"/>
    <property type="match status" value="1"/>
</dbReference>
<dbReference type="EMBL" id="CAIIXF020000005">
    <property type="protein sequence ID" value="CAH1784333.1"/>
    <property type="molecule type" value="Genomic_DNA"/>
</dbReference>
<dbReference type="AlphaFoldDB" id="A0A8S4NU94"/>
<dbReference type="GO" id="GO:0008061">
    <property type="term" value="F:chitin binding"/>
    <property type="evidence" value="ECO:0007669"/>
    <property type="project" value="InterPro"/>
</dbReference>
<protein>
    <recommendedName>
        <fullName evidence="2">Chitin-binding type-2 domain-containing protein</fullName>
    </recommendedName>
</protein>
<accession>A0A8S4NU94</accession>
<organism evidence="3 4">
    <name type="scientific">Owenia fusiformis</name>
    <name type="common">Polychaete worm</name>
    <dbReference type="NCBI Taxonomy" id="6347"/>
    <lineage>
        <taxon>Eukaryota</taxon>
        <taxon>Metazoa</taxon>
        <taxon>Spiralia</taxon>
        <taxon>Lophotrochozoa</taxon>
        <taxon>Annelida</taxon>
        <taxon>Polychaeta</taxon>
        <taxon>Sedentaria</taxon>
        <taxon>Canalipalpata</taxon>
        <taxon>Sabellida</taxon>
        <taxon>Oweniida</taxon>
        <taxon>Oweniidae</taxon>
        <taxon>Owenia</taxon>
    </lineage>
</organism>
<sequence length="449" mass="50863">MICLCVLSLLVVVNTQENALDHGFKFDEKKGLYYRLLEDSEKINCENGYFETNTLNYVGYDCCHYLQCDVSTVNATHVYVRACEEPMVWNAEGFSCDFRRNVRSCRNTPSECYETIEPPSCPPAEDLPASQCCKNGLIYIPDVTLKSFRISTDHKAADLIECPHEQVFDIENCECQGDIPIWRGDCVHFNFDGNYKDNLQATWMFPGSVEFNQIDPPIADFQREVSIGPLLLAGRFINETPAAVPYFSNVLLGYDVTIMAWFYTRYVSGNLWDNGEANVQRSTLFFTLDLDEDENGNSRGKRQSDDEYIPDNVYKGARALGFPLRGKACVPGGSCVTYNSVEIINRGARQRGDSDQGQNEETEVAMPMWVHLAMKMTGFKVYLYVNGDLVGAGNAGIDPIFGTERPLYVGRRYTGLMDDLIVCRFAWTDEEVRAFYTDRIIPPTPTYHI</sequence>
<feature type="signal peptide" evidence="1">
    <location>
        <begin position="1"/>
        <end position="15"/>
    </location>
</feature>
<evidence type="ECO:0000259" key="2">
    <source>
        <dbReference type="SMART" id="SM00494"/>
    </source>
</evidence>
<comment type="caution">
    <text evidence="3">The sequence shown here is derived from an EMBL/GenBank/DDBJ whole genome shotgun (WGS) entry which is preliminary data.</text>
</comment>